<name>A0A1I1UVX4_9BACT</name>
<evidence type="ECO:0000313" key="5">
    <source>
        <dbReference type="EMBL" id="SFD74725.1"/>
    </source>
</evidence>
<comment type="similarity">
    <text evidence="1 2">Belongs to the Cu-Zn superoxide dismutase family.</text>
</comment>
<dbReference type="InterPro" id="IPR001424">
    <property type="entry name" value="SOD_Cu_Zn_dom"/>
</dbReference>
<dbReference type="PRINTS" id="PR00068">
    <property type="entry name" value="CUZNDISMTASE"/>
</dbReference>
<evidence type="ECO:0000256" key="3">
    <source>
        <dbReference type="SAM" id="MobiDB-lite"/>
    </source>
</evidence>
<feature type="compositionally biased region" description="Basic and acidic residues" evidence="3">
    <location>
        <begin position="95"/>
        <end position="104"/>
    </location>
</feature>
<dbReference type="GO" id="GO:0004784">
    <property type="term" value="F:superoxide dismutase activity"/>
    <property type="evidence" value="ECO:0007669"/>
    <property type="project" value="UniProtKB-EC"/>
</dbReference>
<dbReference type="Proteomes" id="UP000199400">
    <property type="component" value="Unassembled WGS sequence"/>
</dbReference>
<dbReference type="PROSITE" id="PS00332">
    <property type="entry name" value="SOD_CU_ZN_2"/>
    <property type="match status" value="1"/>
</dbReference>
<accession>A0A1I1UVX4</accession>
<keyword evidence="6" id="KW-1185">Reference proteome</keyword>
<keyword evidence="2" id="KW-0862">Zinc</keyword>
<dbReference type="CDD" id="cd00305">
    <property type="entry name" value="Cu-Zn_Superoxide_Dismutase"/>
    <property type="match status" value="1"/>
</dbReference>
<protein>
    <recommendedName>
        <fullName evidence="2">Superoxide dismutase [Cu-Zn]</fullName>
        <ecNumber evidence="2">1.15.1.1</ecNumber>
    </recommendedName>
</protein>
<keyword evidence="2" id="KW-0479">Metal-binding</keyword>
<dbReference type="OrthoDB" id="5431326at2"/>
<dbReference type="PROSITE" id="PS00087">
    <property type="entry name" value="SOD_CU_ZN_1"/>
    <property type="match status" value="1"/>
</dbReference>
<gene>
    <name evidence="5" type="ORF">SAMN02745121_01329</name>
</gene>
<dbReference type="Pfam" id="PF00080">
    <property type="entry name" value="Sod_Cu"/>
    <property type="match status" value="1"/>
</dbReference>
<dbReference type="STRING" id="54.SAMN02745121_01329"/>
<feature type="domain" description="Superoxide dismutase copper/zinc binding" evidence="4">
    <location>
        <begin position="46"/>
        <end position="176"/>
    </location>
</feature>
<evidence type="ECO:0000256" key="2">
    <source>
        <dbReference type="RuleBase" id="RU000393"/>
    </source>
</evidence>
<dbReference type="EC" id="1.15.1.1" evidence="2"/>
<reference evidence="6" key="1">
    <citation type="submission" date="2016-10" db="EMBL/GenBank/DDBJ databases">
        <authorList>
            <person name="Varghese N."/>
            <person name="Submissions S."/>
        </authorList>
    </citation>
    <scope>NUCLEOTIDE SEQUENCE [LARGE SCALE GENOMIC DNA]</scope>
    <source>
        <strain evidence="6">ATCC 25963</strain>
    </source>
</reference>
<feature type="region of interest" description="Disordered" evidence="3">
    <location>
        <begin position="88"/>
        <end position="124"/>
    </location>
</feature>
<dbReference type="RefSeq" id="WP_096330092.1">
    <property type="nucleotide sequence ID" value="NZ_FOMX01000004.1"/>
</dbReference>
<dbReference type="InterPro" id="IPR024134">
    <property type="entry name" value="SOD_Cu/Zn_/chaperone"/>
</dbReference>
<keyword evidence="2" id="KW-0560">Oxidoreductase</keyword>
<dbReference type="SUPFAM" id="SSF49329">
    <property type="entry name" value="Cu,Zn superoxide dismutase-like"/>
    <property type="match status" value="1"/>
</dbReference>
<dbReference type="PANTHER" id="PTHR10003">
    <property type="entry name" value="SUPEROXIDE DISMUTASE CU-ZN -RELATED"/>
    <property type="match status" value="1"/>
</dbReference>
<dbReference type="GO" id="GO:0005507">
    <property type="term" value="F:copper ion binding"/>
    <property type="evidence" value="ECO:0007669"/>
    <property type="project" value="InterPro"/>
</dbReference>
<dbReference type="InterPro" id="IPR018152">
    <property type="entry name" value="SOD_Cu/Zn_BS"/>
</dbReference>
<comment type="function">
    <text evidence="2">Destroys radicals which are normally produced within the cells and which are toxic to biological systems.</text>
</comment>
<organism evidence="5 6">
    <name type="scientific">Nannocystis exedens</name>
    <dbReference type="NCBI Taxonomy" id="54"/>
    <lineage>
        <taxon>Bacteria</taxon>
        <taxon>Pseudomonadati</taxon>
        <taxon>Myxococcota</taxon>
        <taxon>Polyangia</taxon>
        <taxon>Nannocystales</taxon>
        <taxon>Nannocystaceae</taxon>
        <taxon>Nannocystis</taxon>
    </lineage>
</organism>
<dbReference type="Gene3D" id="2.60.40.200">
    <property type="entry name" value="Superoxide dismutase, copper/zinc binding domain"/>
    <property type="match status" value="1"/>
</dbReference>
<comment type="cofactor">
    <cofactor evidence="2">
        <name>Zn(2+)</name>
        <dbReference type="ChEBI" id="CHEBI:29105"/>
    </cofactor>
    <text evidence="2">Binds 1 zinc ion per subunit.</text>
</comment>
<dbReference type="AlphaFoldDB" id="A0A1I1UVX4"/>
<evidence type="ECO:0000256" key="1">
    <source>
        <dbReference type="ARBA" id="ARBA00010457"/>
    </source>
</evidence>
<dbReference type="InterPro" id="IPR036423">
    <property type="entry name" value="SOD-like_Cu/Zn_dom_sf"/>
</dbReference>
<dbReference type="EMBL" id="FOMX01000004">
    <property type="protein sequence ID" value="SFD74725.1"/>
    <property type="molecule type" value="Genomic_DNA"/>
</dbReference>
<comment type="catalytic activity">
    <reaction evidence="2">
        <text>2 superoxide + 2 H(+) = H2O2 + O2</text>
        <dbReference type="Rhea" id="RHEA:20696"/>
        <dbReference type="ChEBI" id="CHEBI:15378"/>
        <dbReference type="ChEBI" id="CHEBI:15379"/>
        <dbReference type="ChEBI" id="CHEBI:16240"/>
        <dbReference type="ChEBI" id="CHEBI:18421"/>
        <dbReference type="EC" id="1.15.1.1"/>
    </reaction>
</comment>
<comment type="cofactor">
    <cofactor evidence="2">
        <name>Cu cation</name>
        <dbReference type="ChEBI" id="CHEBI:23378"/>
    </cofactor>
    <text evidence="2">Binds 1 copper ion per subunit.</text>
</comment>
<sequence>MSHDFARASLLSIVSLVLAGPTGCGSSKSDEVVAVAELAPLGASAVDGTVTFTKKNGEVHVEARVNGLQTGDHGFHIHEFGDCSAPDGMSAGEHFNPDKTDHGAPKAPRHHAGDLGNLAGAGSGKQTTLDMKLEGFTLDTGPRGILGRSVLVHAAPDDYTSQPAGNSGARIACGVIRLRGGDTQPVTAPK</sequence>
<evidence type="ECO:0000259" key="4">
    <source>
        <dbReference type="Pfam" id="PF00080"/>
    </source>
</evidence>
<proteinExistence type="inferred from homology"/>
<keyword evidence="2" id="KW-0186">Copper</keyword>
<evidence type="ECO:0000313" key="6">
    <source>
        <dbReference type="Proteomes" id="UP000199400"/>
    </source>
</evidence>